<protein>
    <recommendedName>
        <fullName evidence="7">Trimeric autotransporter adhesin YadA-like C-terminal membrane anchor domain-containing protein</fullName>
    </recommendedName>
</protein>
<reference evidence="5 6" key="1">
    <citation type="submission" date="2018-08" db="EMBL/GenBank/DDBJ databases">
        <title>Erythrobacter zhengii sp.nov., a bacterium isolated from deep-sea sediment.</title>
        <authorList>
            <person name="Fang C."/>
            <person name="Wu Y.-H."/>
            <person name="Sun C."/>
            <person name="Wang H."/>
            <person name="Cheng H."/>
            <person name="Meng F.-X."/>
            <person name="Wang C.-S."/>
            <person name="Xu X.-W."/>
        </authorList>
    </citation>
    <scope>NUCLEOTIDE SEQUENCE [LARGE SCALE GENOMIC DNA]</scope>
    <source>
        <strain evidence="5 6">V18</strain>
    </source>
</reference>
<dbReference type="SUPFAM" id="SSF101967">
    <property type="entry name" value="Adhesin YadA, collagen-binding domain"/>
    <property type="match status" value="1"/>
</dbReference>
<dbReference type="Pfam" id="PF05658">
    <property type="entry name" value="YadA_head"/>
    <property type="match status" value="4"/>
</dbReference>
<feature type="domain" description="Trimeric autotransporter adhesin YadA-like head" evidence="3">
    <location>
        <begin position="404"/>
        <end position="426"/>
    </location>
</feature>
<evidence type="ECO:0000256" key="2">
    <source>
        <dbReference type="ARBA" id="ARBA00022927"/>
    </source>
</evidence>
<evidence type="ECO:0000313" key="6">
    <source>
        <dbReference type="Proteomes" id="UP000286576"/>
    </source>
</evidence>
<dbReference type="InterPro" id="IPR011049">
    <property type="entry name" value="Serralysin-like_metalloprot_C"/>
</dbReference>
<feature type="domain" description="Trimeric autotransporter adhesin YadA-like stalk" evidence="4">
    <location>
        <begin position="444"/>
        <end position="469"/>
    </location>
</feature>
<keyword evidence="2" id="KW-0653">Protein transport</keyword>
<proteinExistence type="predicted"/>
<evidence type="ECO:0008006" key="7">
    <source>
        <dbReference type="Google" id="ProtNLM"/>
    </source>
</evidence>
<feature type="domain" description="Trimeric autotransporter adhesin YadA-like head" evidence="3">
    <location>
        <begin position="316"/>
        <end position="339"/>
    </location>
</feature>
<dbReference type="AlphaFoldDB" id="A0A418NRG0"/>
<dbReference type="SUPFAM" id="SSF54523">
    <property type="entry name" value="Pili subunits"/>
    <property type="match status" value="1"/>
</dbReference>
<comment type="caution">
    <text evidence="5">The sequence shown here is derived from an EMBL/GenBank/DDBJ whole genome shotgun (WGS) entry which is preliminary data.</text>
</comment>
<feature type="domain" description="Trimeric autotransporter adhesin YadA-like head" evidence="3">
    <location>
        <begin position="372"/>
        <end position="398"/>
    </location>
</feature>
<keyword evidence="1" id="KW-0813">Transport</keyword>
<dbReference type="EMBL" id="QXFL01000004">
    <property type="protein sequence ID" value="RIV85749.1"/>
    <property type="molecule type" value="Genomic_DNA"/>
</dbReference>
<dbReference type="GO" id="GO:0015031">
    <property type="term" value="P:protein transport"/>
    <property type="evidence" value="ECO:0007669"/>
    <property type="project" value="UniProtKB-KW"/>
</dbReference>
<evidence type="ECO:0000259" key="3">
    <source>
        <dbReference type="Pfam" id="PF05658"/>
    </source>
</evidence>
<organism evidence="5 6">
    <name type="scientific">Aurantiacibacter zhengii</name>
    <dbReference type="NCBI Taxonomy" id="2307003"/>
    <lineage>
        <taxon>Bacteria</taxon>
        <taxon>Pseudomonadati</taxon>
        <taxon>Pseudomonadota</taxon>
        <taxon>Alphaproteobacteria</taxon>
        <taxon>Sphingomonadales</taxon>
        <taxon>Erythrobacteraceae</taxon>
        <taxon>Aurantiacibacter</taxon>
    </lineage>
</organism>
<dbReference type="InterPro" id="IPR008640">
    <property type="entry name" value="Adhesin_Head_dom"/>
</dbReference>
<dbReference type="GO" id="GO:0019867">
    <property type="term" value="C:outer membrane"/>
    <property type="evidence" value="ECO:0007669"/>
    <property type="project" value="InterPro"/>
</dbReference>
<dbReference type="Proteomes" id="UP000286576">
    <property type="component" value="Unassembled WGS sequence"/>
</dbReference>
<dbReference type="Pfam" id="PF05662">
    <property type="entry name" value="YadA_stalk"/>
    <property type="match status" value="2"/>
</dbReference>
<sequence length="676" mass="67578">MLALAISAPAMAQSVDIDLPSTPLKDFNCFYDGITFPGNVASECYVDGTRTVTPVSQTRTPRDATFDVVRNTYDVTFSGNLQVDGIPTVVGTPFQYPFGGGYTDADFFFDTTLQTVNVDASYVSRSSQLVRIGDPTPPQPEDPAYVSYSSLQTTINAIDVNADGNLSTSDGGDYDFLLATADPAAIVDNGVAVSGSFQGRSGTGAIQFGTLGGTASLQQGSLFTPYDEATGAVNIGLVSPYRLNYALSAQITTQLDETGLITPTIAVTGGINMNGSRISNLGAAVEQNDAVTLAQLEAALAESGAVVGGGGDASDANGNGALAGGSGSIAEGEGAVALGLQQSAIGNGAVAIGDPNIAAGTGAIAIGADNTATGIGAVALGNMTTANGNGSVALGNGAMAMTAGSVALGGDAMALSSNSVALGAGSIADQANTVSVGATGAERRITNVAAGIAASDATTVAQLSAESDARLAADNGLQLAVNAESIARSNADLALGQRIDGQVAVTNQLTANLNTEQAARVAGDNALQTVINAESIARADADIALGQRITSQATLTSQLAANLASEQTARLAADNALSERLDAVGTRIDMIDDQIALLDDRISGSTAVATAMSGNAFLPNMSFNLTANVATYDGAHAGSLQVGALVTENIALNAGVATGFNRNGKTAARVGMTLGF</sequence>
<keyword evidence="6" id="KW-1185">Reference proteome</keyword>
<evidence type="ECO:0000256" key="1">
    <source>
        <dbReference type="ARBA" id="ARBA00022448"/>
    </source>
</evidence>
<accession>A0A418NRG0</accession>
<dbReference type="Gene3D" id="3.30.1300.30">
    <property type="entry name" value="GSPII I/J protein-like"/>
    <property type="match status" value="1"/>
</dbReference>
<name>A0A418NRG0_9SPHN</name>
<feature type="domain" description="Trimeric autotransporter adhesin YadA-like stalk" evidence="4">
    <location>
        <begin position="277"/>
        <end position="313"/>
    </location>
</feature>
<dbReference type="CDD" id="cd12820">
    <property type="entry name" value="LbR_YadA-like"/>
    <property type="match status" value="1"/>
</dbReference>
<dbReference type="InterPro" id="IPR045584">
    <property type="entry name" value="Pilin-like"/>
</dbReference>
<feature type="domain" description="Trimeric autotransporter adhesin YadA-like head" evidence="3">
    <location>
        <begin position="344"/>
        <end position="369"/>
    </location>
</feature>
<evidence type="ECO:0000313" key="5">
    <source>
        <dbReference type="EMBL" id="RIV85749.1"/>
    </source>
</evidence>
<dbReference type="Gene3D" id="2.150.10.10">
    <property type="entry name" value="Serralysin-like metalloprotease, C-terminal"/>
    <property type="match status" value="1"/>
</dbReference>
<evidence type="ECO:0000259" key="4">
    <source>
        <dbReference type="Pfam" id="PF05662"/>
    </source>
</evidence>
<gene>
    <name evidence="5" type="ORF">D2V07_10470</name>
</gene>
<dbReference type="InterPro" id="IPR008635">
    <property type="entry name" value="Coiled_stalk_dom"/>
</dbReference>